<dbReference type="EMBL" id="QJUI01000003">
    <property type="protein sequence ID" value="TBU82641.1"/>
    <property type="molecule type" value="Genomic_DNA"/>
</dbReference>
<dbReference type="GO" id="GO:0006935">
    <property type="term" value="P:chemotaxis"/>
    <property type="evidence" value="ECO:0007669"/>
    <property type="project" value="UniProtKB-KW"/>
</dbReference>
<dbReference type="GO" id="GO:0005886">
    <property type="term" value="C:plasma membrane"/>
    <property type="evidence" value="ECO:0007669"/>
    <property type="project" value="TreeGrafter"/>
</dbReference>
<dbReference type="GO" id="GO:0007165">
    <property type="term" value="P:signal transduction"/>
    <property type="evidence" value="ECO:0007669"/>
    <property type="project" value="UniProtKB-KW"/>
</dbReference>
<evidence type="ECO:0000259" key="5">
    <source>
        <dbReference type="PROSITE" id="PS50111"/>
    </source>
</evidence>
<evidence type="ECO:0000313" key="6">
    <source>
        <dbReference type="EMBL" id="TBU82641.1"/>
    </source>
</evidence>
<feature type="domain" description="Methyl-accepting transducer" evidence="5">
    <location>
        <begin position="22"/>
        <end position="87"/>
    </location>
</feature>
<proteinExistence type="inferred from homology"/>
<evidence type="ECO:0000256" key="1">
    <source>
        <dbReference type="ARBA" id="ARBA00022500"/>
    </source>
</evidence>
<dbReference type="SUPFAM" id="SSF58104">
    <property type="entry name" value="Methyl-accepting chemotaxis protein (MCP) signaling domain"/>
    <property type="match status" value="1"/>
</dbReference>
<dbReference type="Pfam" id="PF00015">
    <property type="entry name" value="MCPsignal"/>
    <property type="match status" value="1"/>
</dbReference>
<dbReference type="PANTHER" id="PTHR43531:SF11">
    <property type="entry name" value="METHYL-ACCEPTING CHEMOTAXIS PROTEIN 3"/>
    <property type="match status" value="1"/>
</dbReference>
<comment type="similarity">
    <text evidence="3">Belongs to the methyl-accepting chemotaxis (MCP) protein family.</text>
</comment>
<dbReference type="Proteomes" id="UP000292302">
    <property type="component" value="Unassembled WGS sequence"/>
</dbReference>
<dbReference type="GO" id="GO:0004888">
    <property type="term" value="F:transmembrane signaling receptor activity"/>
    <property type="evidence" value="ECO:0007669"/>
    <property type="project" value="InterPro"/>
</dbReference>
<evidence type="ECO:0000256" key="3">
    <source>
        <dbReference type="ARBA" id="ARBA00029447"/>
    </source>
</evidence>
<dbReference type="InterPro" id="IPR051310">
    <property type="entry name" value="MCP_chemotaxis"/>
</dbReference>
<dbReference type="PANTHER" id="PTHR43531">
    <property type="entry name" value="PROTEIN ICFG"/>
    <property type="match status" value="1"/>
</dbReference>
<gene>
    <name evidence="6" type="ORF">DNK06_03535</name>
</gene>
<dbReference type="PROSITE" id="PS50111">
    <property type="entry name" value="CHEMOTAXIS_TRANSDUC_2"/>
    <property type="match status" value="1"/>
</dbReference>
<organism evidence="6 7">
    <name type="scientific">Phytopseudomonas daroniae</name>
    <dbReference type="NCBI Taxonomy" id="2487519"/>
    <lineage>
        <taxon>Bacteria</taxon>
        <taxon>Pseudomonadati</taxon>
        <taxon>Pseudomonadota</taxon>
        <taxon>Gammaproteobacteria</taxon>
        <taxon>Pseudomonadales</taxon>
        <taxon>Pseudomonadaceae</taxon>
        <taxon>Phytopseudomonas</taxon>
    </lineage>
</organism>
<dbReference type="PRINTS" id="PR00260">
    <property type="entry name" value="CHEMTRNSDUCR"/>
</dbReference>
<reference evidence="6 7" key="1">
    <citation type="submission" date="2018-06" db="EMBL/GenBank/DDBJ databases">
        <title>Three novel Pseudomonas species isolated from symptomatic oak.</title>
        <authorList>
            <person name="Bueno-Gonzalez V."/>
            <person name="Brady C."/>
        </authorList>
    </citation>
    <scope>NUCLEOTIDE SEQUENCE [LARGE SCALE GENOMIC DNA]</scope>
    <source>
        <strain evidence="6 7">P9A</strain>
    </source>
</reference>
<dbReference type="InterPro" id="IPR004089">
    <property type="entry name" value="MCPsignal_dom"/>
</dbReference>
<evidence type="ECO:0000256" key="4">
    <source>
        <dbReference type="PROSITE-ProRule" id="PRU00284"/>
    </source>
</evidence>
<dbReference type="Gene3D" id="1.10.287.950">
    <property type="entry name" value="Methyl-accepting chemotaxis protein"/>
    <property type="match status" value="1"/>
</dbReference>
<dbReference type="AlphaFoldDB" id="A0A4Q9QPY4"/>
<keyword evidence="7" id="KW-1185">Reference proteome</keyword>
<dbReference type="OrthoDB" id="9814866at2"/>
<dbReference type="InterPro" id="IPR004090">
    <property type="entry name" value="Chemotax_Me-accpt_rcpt"/>
</dbReference>
<dbReference type="Gene3D" id="3.30.450.20">
    <property type="entry name" value="PAS domain"/>
    <property type="match status" value="1"/>
</dbReference>
<evidence type="ECO:0000313" key="7">
    <source>
        <dbReference type="Proteomes" id="UP000292302"/>
    </source>
</evidence>
<comment type="caution">
    <text evidence="6">The sequence shown here is derived from an EMBL/GenBank/DDBJ whole genome shotgun (WGS) entry which is preliminary data.</text>
</comment>
<protein>
    <submittedName>
        <fullName evidence="6">Chemotaxis protein</fullName>
    </submittedName>
</protein>
<keyword evidence="2 4" id="KW-0807">Transducer</keyword>
<keyword evidence="1" id="KW-0145">Chemotaxis</keyword>
<evidence type="ECO:0000256" key="2">
    <source>
        <dbReference type="ARBA" id="ARBA00023224"/>
    </source>
</evidence>
<accession>A0A4Q9QPY4</accession>
<name>A0A4Q9QPY4_9GAMM</name>
<sequence length="351" mass="38365">MIEPERIVALSHDVEVLAGRGINDIQKITQQTRLLAINALIEAAHAGEAGRGFAVVAEEVKAISERITGIAASLTRDLQSAVSELSELGRGMCFDVRGQRLADLSLNMIEIIDRNLYERSCDVRWWATDASLVEALCLRTAEACAHASQRLGVILSAYTVYLDIWLTDTEGTIIASGRPDTYRRVPGADVSQADWFQAAMRHRDGDQYHAGAVQQEPLLENARSCIFSAAVFGGAQGGERIGTIGILFDWQNQARSVIDGVRLSDEERARSQLMLVDAQHRLIASSDPKAQLGTSIALQLRQDQKTGYCSLNDHTIQAYSLTPGFETYAGLGWYGVIEQRLPNQEPGAPGI</sequence>